<accession>A0A091DTX8</accession>
<sequence length="180" mass="19911">MRNNSTSRMSHGDPATSKLEQVSWKRLVLVGEESVETAPLPPLQLETSTLATSSGKELEASKGGQGLAHSVTWCSRLPGLQQQENMKEDSPSGSLVPISDSKSILKSELLSLLKTYNCYHEGRSFQLRHREELPVSPLVVEMVTVTRFSLRAQQEEKELCQALLSSAAEIWLQPHLPGFL</sequence>
<organism evidence="1 2">
    <name type="scientific">Fukomys damarensis</name>
    <name type="common">Damaraland mole rat</name>
    <name type="synonym">Cryptomys damarensis</name>
    <dbReference type="NCBI Taxonomy" id="885580"/>
    <lineage>
        <taxon>Eukaryota</taxon>
        <taxon>Metazoa</taxon>
        <taxon>Chordata</taxon>
        <taxon>Craniata</taxon>
        <taxon>Vertebrata</taxon>
        <taxon>Euteleostomi</taxon>
        <taxon>Mammalia</taxon>
        <taxon>Eutheria</taxon>
        <taxon>Euarchontoglires</taxon>
        <taxon>Glires</taxon>
        <taxon>Rodentia</taxon>
        <taxon>Hystricomorpha</taxon>
        <taxon>Bathyergidae</taxon>
        <taxon>Fukomys</taxon>
    </lineage>
</organism>
<keyword evidence="2" id="KW-1185">Reference proteome</keyword>
<gene>
    <name evidence="1" type="ORF">H920_04594</name>
</gene>
<reference evidence="1 2" key="1">
    <citation type="submission" date="2013-11" db="EMBL/GenBank/DDBJ databases">
        <title>The Damaraland mole rat (Fukomys damarensis) genome and evolution of African mole rats.</title>
        <authorList>
            <person name="Gladyshev V.N."/>
            <person name="Fang X."/>
        </authorList>
    </citation>
    <scope>NUCLEOTIDE SEQUENCE [LARGE SCALE GENOMIC DNA]</scope>
    <source>
        <tissue evidence="1">Liver</tissue>
    </source>
</reference>
<dbReference type="AlphaFoldDB" id="A0A091DTX8"/>
<protein>
    <submittedName>
        <fullName evidence="1">Ras association domain-containing protein 4</fullName>
    </submittedName>
</protein>
<evidence type="ECO:0000313" key="2">
    <source>
        <dbReference type="Proteomes" id="UP000028990"/>
    </source>
</evidence>
<name>A0A091DTX8_FUKDA</name>
<evidence type="ECO:0000313" key="1">
    <source>
        <dbReference type="EMBL" id="KFO33953.1"/>
    </source>
</evidence>
<proteinExistence type="predicted"/>
<dbReference type="Proteomes" id="UP000028990">
    <property type="component" value="Unassembled WGS sequence"/>
</dbReference>
<dbReference type="EMBL" id="KN122033">
    <property type="protein sequence ID" value="KFO33953.1"/>
    <property type="molecule type" value="Genomic_DNA"/>
</dbReference>